<proteinExistence type="inferred from homology"/>
<evidence type="ECO:0000256" key="5">
    <source>
        <dbReference type="ARBA" id="ARBA00023242"/>
    </source>
</evidence>
<keyword evidence="8" id="KW-1185">Reference proteome</keyword>
<dbReference type="Pfam" id="PF08591">
    <property type="entry name" value="RNR_inhib"/>
    <property type="match status" value="1"/>
</dbReference>
<keyword evidence="5" id="KW-0539">Nucleus</keyword>
<dbReference type="HOGENOM" id="CLU_050885_2_0_1"/>
<gene>
    <name evidence="7" type="ORF">SPBR_09085</name>
</gene>
<dbReference type="VEuPathDB" id="FungiDB:SPBR_09085"/>
<organism evidence="7 8">
    <name type="scientific">Sporothrix brasiliensis 5110</name>
    <dbReference type="NCBI Taxonomy" id="1398154"/>
    <lineage>
        <taxon>Eukaryota</taxon>
        <taxon>Fungi</taxon>
        <taxon>Dikarya</taxon>
        <taxon>Ascomycota</taxon>
        <taxon>Pezizomycotina</taxon>
        <taxon>Sordariomycetes</taxon>
        <taxon>Sordariomycetidae</taxon>
        <taxon>Ophiostomatales</taxon>
        <taxon>Ophiostomataceae</taxon>
        <taxon>Sporothrix</taxon>
    </lineage>
</organism>
<feature type="compositionally biased region" description="Polar residues" evidence="6">
    <location>
        <begin position="15"/>
        <end position="24"/>
    </location>
</feature>
<reference evidence="7 8" key="1">
    <citation type="journal article" date="2014" name="BMC Genomics">
        <title>Comparative genomics of the major fungal agents of human and animal Sporotrichosis: Sporothrix schenckii and Sporothrix brasiliensis.</title>
        <authorList>
            <person name="Teixeira M.M."/>
            <person name="de Almeida L.G."/>
            <person name="Kubitschek-Barreira P."/>
            <person name="Alves F.L."/>
            <person name="Kioshima E.S."/>
            <person name="Abadio A.K."/>
            <person name="Fernandes L."/>
            <person name="Derengowski L.S."/>
            <person name="Ferreira K.S."/>
            <person name="Souza R.C."/>
            <person name="Ruiz J.C."/>
            <person name="de Andrade N.C."/>
            <person name="Paes H.C."/>
            <person name="Nicola A.M."/>
            <person name="Albuquerque P."/>
            <person name="Gerber A.L."/>
            <person name="Martins V.P."/>
            <person name="Peconick L.D."/>
            <person name="Neto A.V."/>
            <person name="Chaucanez C.B."/>
            <person name="Silva P.A."/>
            <person name="Cunha O.L."/>
            <person name="de Oliveira F.F."/>
            <person name="dos Santos T.C."/>
            <person name="Barros A.L."/>
            <person name="Soares M.A."/>
            <person name="de Oliveira L.M."/>
            <person name="Marini M.M."/>
            <person name="Villalobos-Duno H."/>
            <person name="Cunha M.M."/>
            <person name="de Hoog S."/>
            <person name="da Silveira J.F."/>
            <person name="Henrissat B."/>
            <person name="Nino-Vega G.A."/>
            <person name="Cisalpino P.S."/>
            <person name="Mora-Montes H.M."/>
            <person name="Almeida S.R."/>
            <person name="Stajich J.E."/>
            <person name="Lopes-Bezerra L.M."/>
            <person name="Vasconcelos A.T."/>
            <person name="Felipe M.S."/>
        </authorList>
    </citation>
    <scope>NUCLEOTIDE SEQUENCE [LARGE SCALE GENOMIC DNA]</scope>
    <source>
        <strain evidence="7 8">5110</strain>
    </source>
</reference>
<dbReference type="OrthoDB" id="4072855at2759"/>
<dbReference type="GO" id="GO:1990846">
    <property type="term" value="F:ribonucleoside-diphosphate reductase inhibitor activity"/>
    <property type="evidence" value="ECO:0007669"/>
    <property type="project" value="TreeGrafter"/>
</dbReference>
<dbReference type="InterPro" id="IPR013900">
    <property type="entry name" value="RNR_inhibitor"/>
</dbReference>
<feature type="region of interest" description="Disordered" evidence="6">
    <location>
        <begin position="149"/>
        <end position="210"/>
    </location>
</feature>
<feature type="region of interest" description="Disordered" evidence="6">
    <location>
        <begin position="1"/>
        <end position="59"/>
    </location>
</feature>
<feature type="compositionally biased region" description="Low complexity" evidence="6">
    <location>
        <begin position="86"/>
        <end position="117"/>
    </location>
</feature>
<dbReference type="EMBL" id="AWTV01000007">
    <property type="protein sequence ID" value="KIH91605.1"/>
    <property type="molecule type" value="Genomic_DNA"/>
</dbReference>
<evidence type="ECO:0000313" key="7">
    <source>
        <dbReference type="EMBL" id="KIH91605.1"/>
    </source>
</evidence>
<protein>
    <submittedName>
        <fullName evidence="7">Uncharacterized protein</fullName>
    </submittedName>
</protein>
<feature type="compositionally biased region" description="Basic and acidic residues" evidence="6">
    <location>
        <begin position="26"/>
        <end position="49"/>
    </location>
</feature>
<keyword evidence="4" id="KW-0963">Cytoplasm</keyword>
<evidence type="ECO:0000313" key="8">
    <source>
        <dbReference type="Proteomes" id="UP000031575"/>
    </source>
</evidence>
<evidence type="ECO:0000256" key="4">
    <source>
        <dbReference type="ARBA" id="ARBA00022490"/>
    </source>
</evidence>
<evidence type="ECO:0000256" key="2">
    <source>
        <dbReference type="ARBA" id="ARBA00004496"/>
    </source>
</evidence>
<evidence type="ECO:0000256" key="6">
    <source>
        <dbReference type="SAM" id="MobiDB-lite"/>
    </source>
</evidence>
<comment type="caution">
    <text evidence="7">The sequence shown here is derived from an EMBL/GenBank/DDBJ whole genome shotgun (WGS) entry which is preliminary data.</text>
</comment>
<dbReference type="GO" id="GO:0008104">
    <property type="term" value="P:intracellular protein localization"/>
    <property type="evidence" value="ECO:0007669"/>
    <property type="project" value="TreeGrafter"/>
</dbReference>
<dbReference type="RefSeq" id="XP_040619615.1">
    <property type="nucleotide sequence ID" value="XM_040767211.1"/>
</dbReference>
<dbReference type="GeneID" id="63682132"/>
<dbReference type="GO" id="GO:0005737">
    <property type="term" value="C:cytoplasm"/>
    <property type="evidence" value="ECO:0007669"/>
    <property type="project" value="UniProtKB-SubCell"/>
</dbReference>
<dbReference type="AlphaFoldDB" id="A0A0C2IXZ3"/>
<dbReference type="GO" id="GO:0005634">
    <property type="term" value="C:nucleus"/>
    <property type="evidence" value="ECO:0007669"/>
    <property type="project" value="UniProtKB-SubCell"/>
</dbReference>
<feature type="compositionally biased region" description="Low complexity" evidence="6">
    <location>
        <begin position="183"/>
        <end position="210"/>
    </location>
</feature>
<feature type="region of interest" description="Disordered" evidence="6">
    <location>
        <begin position="73"/>
        <end position="123"/>
    </location>
</feature>
<comment type="subcellular location">
    <subcellularLocation>
        <location evidence="2">Cytoplasm</location>
    </subcellularLocation>
    <subcellularLocation>
        <location evidence="1">Nucleus</location>
    </subcellularLocation>
</comment>
<accession>A0A0C2IXZ3</accession>
<evidence type="ECO:0000256" key="3">
    <source>
        <dbReference type="ARBA" id="ARBA00005459"/>
    </source>
</evidence>
<dbReference type="PANTHER" id="PTHR28081:SF1">
    <property type="entry name" value="DAMAGE-REGULATED IMPORT FACILITATOR 1"/>
    <property type="match status" value="1"/>
</dbReference>
<evidence type="ECO:0000256" key="1">
    <source>
        <dbReference type="ARBA" id="ARBA00004123"/>
    </source>
</evidence>
<sequence>MASPRVKRPFAGQASDPSQRQITSFFDRDDGNDGERPAPADRPSLERRSSTPLLPPSVQANLLAVGMRVRKSVPEGYKTGKEETEGSPVVAPRRTALPAATLTPTLTTAYSSPAAPSHRSYSYHARPTHAPRELAPFCGLHRVGGLGVQPWSDSNDDGRPMFSASLFDGGLDEEDEVAPPGLTSSQETVSSTASSSYAPPSAQQSRGSSASARFAMTSFGAAAASTRKRFYGQEEDEDAEDASAGAAYQNGGSAFFQVHEDARLPVSSSAAAAAAAASSASVNSWLTDGHVGMERTSFNQGRRVLALPRRRHATNGDRSLLKQSDSQQRVRFVDQENAEILGDFGEADFLDASMLAEGSGEHDMEMGGM</sequence>
<dbReference type="Proteomes" id="UP000031575">
    <property type="component" value="Unassembled WGS sequence"/>
</dbReference>
<name>A0A0C2IXZ3_9PEZI</name>
<comment type="similarity">
    <text evidence="3">Belongs to the DIF1/spd1 family.</text>
</comment>
<dbReference type="PANTHER" id="PTHR28081">
    <property type="entry name" value="DAMAGE-REGULATED IMPORT FACILITATOR 1-RELATED"/>
    <property type="match status" value="1"/>
</dbReference>